<dbReference type="AlphaFoldDB" id="A0A562KJ70"/>
<organism evidence="1 2">
    <name type="scientific">Flavobacterium cheniae</name>
    <dbReference type="NCBI Taxonomy" id="295428"/>
    <lineage>
        <taxon>Bacteria</taxon>
        <taxon>Pseudomonadati</taxon>
        <taxon>Bacteroidota</taxon>
        <taxon>Flavobacteriia</taxon>
        <taxon>Flavobacteriales</taxon>
        <taxon>Flavobacteriaceae</taxon>
        <taxon>Flavobacterium</taxon>
    </lineage>
</organism>
<name>A0A562KJ70_9FLAO</name>
<dbReference type="RefSeq" id="WP_133607192.1">
    <property type="nucleotide sequence ID" value="NZ_SNZC01000001.1"/>
</dbReference>
<protein>
    <recommendedName>
        <fullName evidence="3">RteC protein</fullName>
    </recommendedName>
</protein>
<evidence type="ECO:0000313" key="2">
    <source>
        <dbReference type="Proteomes" id="UP000315312"/>
    </source>
</evidence>
<reference evidence="1 2" key="1">
    <citation type="journal article" date="2015" name="Stand. Genomic Sci.">
        <title>Genomic Encyclopedia of Bacterial and Archaeal Type Strains, Phase III: the genomes of soil and plant-associated and newly described type strains.</title>
        <authorList>
            <person name="Whitman W.B."/>
            <person name="Woyke T."/>
            <person name="Klenk H.P."/>
            <person name="Zhou Y."/>
            <person name="Lilburn T.G."/>
            <person name="Beck B.J."/>
            <person name="De Vos P."/>
            <person name="Vandamme P."/>
            <person name="Eisen J.A."/>
            <person name="Garrity G."/>
            <person name="Hugenholtz P."/>
            <person name="Kyrpides N.C."/>
        </authorList>
    </citation>
    <scope>NUCLEOTIDE SEQUENCE [LARGE SCALE GENOMIC DNA]</scope>
    <source>
        <strain evidence="1 2">CGMCC 1.6844</strain>
    </source>
</reference>
<dbReference type="OrthoDB" id="9989439at2"/>
<keyword evidence="2" id="KW-1185">Reference proteome</keyword>
<evidence type="ECO:0008006" key="3">
    <source>
        <dbReference type="Google" id="ProtNLM"/>
    </source>
</evidence>
<dbReference type="EMBL" id="VLKM01000004">
    <property type="protein sequence ID" value="TWH95416.1"/>
    <property type="molecule type" value="Genomic_DNA"/>
</dbReference>
<accession>A0A562KJ70</accession>
<evidence type="ECO:0000313" key="1">
    <source>
        <dbReference type="EMBL" id="TWH95416.1"/>
    </source>
</evidence>
<proteinExistence type="predicted"/>
<gene>
    <name evidence="1" type="ORF">IP97_01092</name>
</gene>
<dbReference type="Proteomes" id="UP000315312">
    <property type="component" value="Unassembled WGS sequence"/>
</dbReference>
<comment type="caution">
    <text evidence="1">The sequence shown here is derived from an EMBL/GenBank/DDBJ whole genome shotgun (WGS) entry which is preliminary data.</text>
</comment>
<sequence>MKDNILDGVLQLSLDIFNTNWDETQLKILDWEIQDLKKEIQEEIEENLLGKHLIFKEDSVRIYLTNLSNLHDKILSLNIKDFEFAENCDKAQEKIIHFYQEIVDFICTECLTHGIDLKKIVDNNHYTFNNIDISIFENEIAESKLKSRLSTMDSEKILKDQFSNPEYYAFFNYLVNNFDKKYSDHNKYSCIYRLMIEDEFISNDLRPERFKQILEKKPFEIKITFFLKTKNDLSKKIKMHYYELKNIFLKK</sequence>